<sequence>MHLWVMLFVLSAAAKNTTIGLETIEEGSKSISVPLGDCHNLDSYEVLTVSVKKPCRFFTGPMCIGRTTLLKPGVHESDEPVPIWSVFCEDEPEQKLELGALTKPERLDYIDALFCLRSLPSILPKDQYPGVQDRFDDFVA</sequence>
<dbReference type="RefSeq" id="XP_026611225.1">
    <property type="nucleotide sequence ID" value="XM_026753688.1"/>
</dbReference>
<evidence type="ECO:0000313" key="2">
    <source>
        <dbReference type="EMBL" id="RHZ46616.1"/>
    </source>
</evidence>
<gene>
    <name evidence="2" type="ORF">CDV56_100069</name>
</gene>
<feature type="chain" id="PRO_5017468420" evidence="1">
    <location>
        <begin position="21"/>
        <end position="140"/>
    </location>
</feature>
<feature type="non-terminal residue" evidence="2">
    <location>
        <position position="140"/>
    </location>
</feature>
<name>A0A397GB38_ASPTH</name>
<evidence type="ECO:0000256" key="1">
    <source>
        <dbReference type="SAM" id="SignalP"/>
    </source>
</evidence>
<proteinExistence type="predicted"/>
<dbReference type="InterPro" id="IPR008922">
    <property type="entry name" value="Di-copper_centre_dom_sf"/>
</dbReference>
<dbReference type="Proteomes" id="UP000215305">
    <property type="component" value="Unassembled WGS sequence"/>
</dbReference>
<dbReference type="Gene3D" id="1.10.1280.10">
    <property type="entry name" value="Di-copper center containing domain from catechol oxidase"/>
    <property type="match status" value="1"/>
</dbReference>
<keyword evidence="3" id="KW-1185">Reference proteome</keyword>
<accession>A0A397GB38</accession>
<dbReference type="OrthoDB" id="4291851at2759"/>
<reference evidence="2" key="1">
    <citation type="submission" date="2018-08" db="EMBL/GenBank/DDBJ databases">
        <title>Draft genome sequence of azole-resistant Aspergillus thermomutatus (Neosartorya pseudofischeri) strain HMR AF 39, isolated from a human nasal aspirate.</title>
        <authorList>
            <person name="Parent-Michaud M."/>
            <person name="Dufresne P.J."/>
            <person name="Fournier E."/>
            <person name="Martineau C."/>
            <person name="Moreira S."/>
            <person name="Perkins V."/>
            <person name="De Repentigny L."/>
            <person name="Dufresne S.F."/>
        </authorList>
    </citation>
    <scope>NUCLEOTIDE SEQUENCE [LARGE SCALE GENOMIC DNA]</scope>
    <source>
        <strain evidence="2">HMR AF 39</strain>
    </source>
</reference>
<dbReference type="AlphaFoldDB" id="A0A397GB38"/>
<dbReference type="VEuPathDB" id="FungiDB:CDV56_100069"/>
<dbReference type="GeneID" id="38122043"/>
<keyword evidence="1" id="KW-0732">Signal</keyword>
<organism evidence="2 3">
    <name type="scientific">Aspergillus thermomutatus</name>
    <name type="common">Neosartorya pseudofischeri</name>
    <dbReference type="NCBI Taxonomy" id="41047"/>
    <lineage>
        <taxon>Eukaryota</taxon>
        <taxon>Fungi</taxon>
        <taxon>Dikarya</taxon>
        <taxon>Ascomycota</taxon>
        <taxon>Pezizomycotina</taxon>
        <taxon>Eurotiomycetes</taxon>
        <taxon>Eurotiomycetidae</taxon>
        <taxon>Eurotiales</taxon>
        <taxon>Aspergillaceae</taxon>
        <taxon>Aspergillus</taxon>
        <taxon>Aspergillus subgen. Fumigati</taxon>
    </lineage>
</organism>
<feature type="signal peptide" evidence="1">
    <location>
        <begin position="1"/>
        <end position="20"/>
    </location>
</feature>
<dbReference type="EMBL" id="NKHU02000244">
    <property type="protein sequence ID" value="RHZ46616.1"/>
    <property type="molecule type" value="Genomic_DNA"/>
</dbReference>
<evidence type="ECO:0000313" key="3">
    <source>
        <dbReference type="Proteomes" id="UP000215305"/>
    </source>
</evidence>
<comment type="caution">
    <text evidence="2">The sequence shown here is derived from an EMBL/GenBank/DDBJ whole genome shotgun (WGS) entry which is preliminary data.</text>
</comment>
<protein>
    <submittedName>
        <fullName evidence="2">Uncharacterized protein</fullName>
    </submittedName>
</protein>